<keyword evidence="1" id="KW-0812">Transmembrane</keyword>
<evidence type="ECO:0000313" key="3">
    <source>
        <dbReference type="Proteomes" id="UP000285146"/>
    </source>
</evidence>
<comment type="caution">
    <text evidence="2">The sequence shown here is derived from an EMBL/GenBank/DDBJ whole genome shotgun (WGS) entry which is preliminary data.</text>
</comment>
<organism evidence="2 3">
    <name type="scientific">Cytospora leucostoma</name>
    <dbReference type="NCBI Taxonomy" id="1230097"/>
    <lineage>
        <taxon>Eukaryota</taxon>
        <taxon>Fungi</taxon>
        <taxon>Dikarya</taxon>
        <taxon>Ascomycota</taxon>
        <taxon>Pezizomycotina</taxon>
        <taxon>Sordariomycetes</taxon>
        <taxon>Sordariomycetidae</taxon>
        <taxon>Diaporthales</taxon>
        <taxon>Cytosporaceae</taxon>
        <taxon>Cytospora</taxon>
    </lineage>
</organism>
<feature type="transmembrane region" description="Helical" evidence="1">
    <location>
        <begin position="256"/>
        <end position="274"/>
    </location>
</feature>
<feature type="transmembrane region" description="Helical" evidence="1">
    <location>
        <begin position="132"/>
        <end position="156"/>
    </location>
</feature>
<dbReference type="STRING" id="1230097.A0A423VP91"/>
<keyword evidence="3" id="KW-1185">Reference proteome</keyword>
<sequence>MSQAQSTGGPPYPLNTAQIGGLPSVSDDVPPLAVFLALYATAAVISVLLFEHHHRRRLNRTIPIILFLFSGERILTCMLRIIWAHRLASVRLAVASQIFLQAGVLLLFLLNLIMAEIIWLGRKPRARTRVGLKAAIIMMSVLTVSSLIMVITSIILSVYTLNQKTISTCRDVQRAGATYFLFLSTMPLVMLAFAFSSSLTPTAEKHGLFHMESLRTVVTIISSLLCVLNAGFKAGVIWAHPHSLFQPAWYHSRACLYAFVFTTEICVLIILYAARVDLRFQPTKDQGNTPSDRSLQVLMTGNQTPLIRHRESFARATAVHITHPY</sequence>
<dbReference type="OrthoDB" id="3357002at2759"/>
<protein>
    <recommendedName>
        <fullName evidence="4">G-protein coupled receptors family 3 profile domain-containing protein</fullName>
    </recommendedName>
</protein>
<dbReference type="PANTHER" id="PTHR35184:SF1">
    <property type="entry name" value="INTEGRAL MEMBRANE PROTEIN"/>
    <property type="match status" value="1"/>
</dbReference>
<dbReference type="EMBL" id="LKEB01000083">
    <property type="protein sequence ID" value="ROV92838.1"/>
    <property type="molecule type" value="Genomic_DNA"/>
</dbReference>
<dbReference type="InParanoid" id="A0A423VP91"/>
<feature type="transmembrane region" description="Helical" evidence="1">
    <location>
        <begin position="32"/>
        <end position="50"/>
    </location>
</feature>
<dbReference type="AlphaFoldDB" id="A0A423VP91"/>
<evidence type="ECO:0008006" key="4">
    <source>
        <dbReference type="Google" id="ProtNLM"/>
    </source>
</evidence>
<feature type="transmembrane region" description="Helical" evidence="1">
    <location>
        <begin position="98"/>
        <end position="120"/>
    </location>
</feature>
<feature type="transmembrane region" description="Helical" evidence="1">
    <location>
        <begin position="176"/>
        <end position="195"/>
    </location>
</feature>
<keyword evidence="1" id="KW-0472">Membrane</keyword>
<feature type="transmembrane region" description="Helical" evidence="1">
    <location>
        <begin position="62"/>
        <end position="83"/>
    </location>
</feature>
<name>A0A423VP91_9PEZI</name>
<dbReference type="Proteomes" id="UP000285146">
    <property type="component" value="Unassembled WGS sequence"/>
</dbReference>
<reference evidence="2 3" key="1">
    <citation type="submission" date="2015-09" db="EMBL/GenBank/DDBJ databases">
        <title>Host preference determinants of Valsa canker pathogens revealed by comparative genomics.</title>
        <authorList>
            <person name="Yin Z."/>
            <person name="Huang L."/>
        </authorList>
    </citation>
    <scope>NUCLEOTIDE SEQUENCE [LARGE SCALE GENOMIC DNA]</scope>
    <source>
        <strain evidence="2 3">SXYLt</strain>
    </source>
</reference>
<proteinExistence type="predicted"/>
<evidence type="ECO:0000256" key="1">
    <source>
        <dbReference type="SAM" id="Phobius"/>
    </source>
</evidence>
<evidence type="ECO:0000313" key="2">
    <source>
        <dbReference type="EMBL" id="ROV92838.1"/>
    </source>
</evidence>
<feature type="transmembrane region" description="Helical" evidence="1">
    <location>
        <begin position="216"/>
        <end position="236"/>
    </location>
</feature>
<gene>
    <name evidence="2" type="ORF">VPNG_09122</name>
</gene>
<keyword evidence="1" id="KW-1133">Transmembrane helix</keyword>
<accession>A0A423VP91</accession>
<dbReference type="PANTHER" id="PTHR35184">
    <property type="entry name" value="YALI0C10208P"/>
    <property type="match status" value="1"/>
</dbReference>